<dbReference type="RefSeq" id="WP_028754247.1">
    <property type="nucleotide sequence ID" value="NZ_JACIIG010000016.1"/>
</dbReference>
<keyword evidence="2" id="KW-0285">Flavoprotein</keyword>
<dbReference type="Pfam" id="PF14759">
    <property type="entry name" value="Reductase_C"/>
    <property type="match status" value="1"/>
</dbReference>
<dbReference type="InterPro" id="IPR017941">
    <property type="entry name" value="Rieske_2Fe-2S"/>
</dbReference>
<comment type="cofactor">
    <cofactor evidence="1">
        <name>FAD</name>
        <dbReference type="ChEBI" id="CHEBI:57692"/>
    </cofactor>
</comment>
<dbReference type="GO" id="GO:0005737">
    <property type="term" value="C:cytoplasm"/>
    <property type="evidence" value="ECO:0007669"/>
    <property type="project" value="TreeGrafter"/>
</dbReference>
<proteinExistence type="predicted"/>
<organism evidence="11 12">
    <name type="scientific">Rhizobium leucaenae</name>
    <dbReference type="NCBI Taxonomy" id="29450"/>
    <lineage>
        <taxon>Bacteria</taxon>
        <taxon>Pseudomonadati</taxon>
        <taxon>Pseudomonadota</taxon>
        <taxon>Alphaproteobacteria</taxon>
        <taxon>Hyphomicrobiales</taxon>
        <taxon>Rhizobiaceae</taxon>
        <taxon>Rhizobium/Agrobacterium group</taxon>
        <taxon>Rhizobium</taxon>
    </lineage>
</organism>
<protein>
    <submittedName>
        <fullName evidence="11">NADPH-dependent 2,4-dienoyl-CoA reductase/sulfur reductase-like enzyme/nitrite reductase/ring-hydroxylating ferredoxin subunit</fullName>
    </submittedName>
</protein>
<evidence type="ECO:0000256" key="8">
    <source>
        <dbReference type="ARBA" id="ARBA00023014"/>
    </source>
</evidence>
<dbReference type="GO" id="GO:0016651">
    <property type="term" value="F:oxidoreductase activity, acting on NAD(P)H"/>
    <property type="evidence" value="ECO:0007669"/>
    <property type="project" value="TreeGrafter"/>
</dbReference>
<comment type="caution">
    <text evidence="11">The sequence shown here is derived from an EMBL/GenBank/DDBJ whole genome shotgun (WGS) entry which is preliminary data.</text>
</comment>
<name>A0A7W6ZYB6_9HYPH</name>
<dbReference type="Proteomes" id="UP000543836">
    <property type="component" value="Unassembled WGS sequence"/>
</dbReference>
<keyword evidence="6" id="KW-0560">Oxidoreductase</keyword>
<dbReference type="OrthoDB" id="7809559at2"/>
<dbReference type="InterPro" id="IPR028202">
    <property type="entry name" value="Reductase_C"/>
</dbReference>
<evidence type="ECO:0000256" key="3">
    <source>
        <dbReference type="ARBA" id="ARBA00022714"/>
    </source>
</evidence>
<evidence type="ECO:0000259" key="10">
    <source>
        <dbReference type="PROSITE" id="PS51296"/>
    </source>
</evidence>
<dbReference type="Pfam" id="PF00355">
    <property type="entry name" value="Rieske"/>
    <property type="match status" value="1"/>
</dbReference>
<evidence type="ECO:0000313" key="12">
    <source>
        <dbReference type="Proteomes" id="UP000543836"/>
    </source>
</evidence>
<feature type="domain" description="Rieske" evidence="10">
    <location>
        <begin position="14"/>
        <end position="109"/>
    </location>
</feature>
<dbReference type="Gene3D" id="2.102.10.10">
    <property type="entry name" value="Rieske [2Fe-2S] iron-sulphur domain"/>
    <property type="match status" value="1"/>
</dbReference>
<evidence type="ECO:0000256" key="1">
    <source>
        <dbReference type="ARBA" id="ARBA00001974"/>
    </source>
</evidence>
<reference evidence="11 12" key="1">
    <citation type="submission" date="2020-08" db="EMBL/GenBank/DDBJ databases">
        <title>Genomic Encyclopedia of Type Strains, Phase IV (KMG-V): Genome sequencing to study the core and pangenomes of soil and plant-associated prokaryotes.</title>
        <authorList>
            <person name="Whitman W."/>
        </authorList>
    </citation>
    <scope>NUCLEOTIDE SEQUENCE [LARGE SCALE GENOMIC DNA]</scope>
    <source>
        <strain evidence="11 12">SEMIA 492</strain>
    </source>
</reference>
<dbReference type="GO" id="GO:0051537">
    <property type="term" value="F:2 iron, 2 sulfur cluster binding"/>
    <property type="evidence" value="ECO:0007669"/>
    <property type="project" value="UniProtKB-KW"/>
</dbReference>
<evidence type="ECO:0000256" key="5">
    <source>
        <dbReference type="ARBA" id="ARBA00022827"/>
    </source>
</evidence>
<dbReference type="SUPFAM" id="SSF51905">
    <property type="entry name" value="FAD/NAD(P)-binding domain"/>
    <property type="match status" value="2"/>
</dbReference>
<dbReference type="InterPro" id="IPR036922">
    <property type="entry name" value="Rieske_2Fe-2S_sf"/>
</dbReference>
<feature type="region of interest" description="Disordered" evidence="9">
    <location>
        <begin position="109"/>
        <end position="129"/>
    </location>
</feature>
<evidence type="ECO:0000313" key="11">
    <source>
        <dbReference type="EMBL" id="MBB4570770.1"/>
    </source>
</evidence>
<sequence>MASTHSEPSGPELALGIALTDLPDGGKLVGHRDGEPVLLVRRGEEIFAVTATCSHYGGPLVDGLVVDESVRCPWHHACFDLRTGEALRAPALSSLACWSVEQRGGRIFVGEKRKKPSPAPRESNAGAPPERIVIVGGGAAGFAAAERLRREQYQGAILMISDDEALPVDRPNLSKDYLAGKAPEDWIPLRKEGFYAKNNIDLRLGTKVTGIDVRASEVVLADGAKVAFDRLLLATGAEPVRLTIPGADQPHVHTLRSLADSRRIIAQSGAARRAVVLGASFIGLEVAASLRTRGVEVHVVAPEERPMERVLGPQMGDFIRALHEKNGVVFHLRDGAASIGAGEVLLNSGSALAADMVVAGIGVRPRVDLAEAAGIATDRGVLVDAYLETSVPGIYAAGDIARWPDPHSGENIRVEHWVVAERQGAAAALNMLGRRKTFTDVPFFWSQHYDIPINYVGHAEGWDAIEVEGDIAAKDCLLRFKRGGRVLAVATIFRDTESLQAELAMEQSTA</sequence>
<evidence type="ECO:0000256" key="2">
    <source>
        <dbReference type="ARBA" id="ARBA00022630"/>
    </source>
</evidence>
<dbReference type="InterPro" id="IPR050446">
    <property type="entry name" value="FAD-oxidoreductase/Apoptosis"/>
</dbReference>
<dbReference type="SUPFAM" id="SSF50022">
    <property type="entry name" value="ISP domain"/>
    <property type="match status" value="1"/>
</dbReference>
<dbReference type="EMBL" id="JACIIG010000016">
    <property type="protein sequence ID" value="MBB4570770.1"/>
    <property type="molecule type" value="Genomic_DNA"/>
</dbReference>
<dbReference type="AlphaFoldDB" id="A0A7W6ZYB6"/>
<dbReference type="InterPro" id="IPR023753">
    <property type="entry name" value="FAD/NAD-binding_dom"/>
</dbReference>
<evidence type="ECO:0000256" key="4">
    <source>
        <dbReference type="ARBA" id="ARBA00022723"/>
    </source>
</evidence>
<dbReference type="InterPro" id="IPR036188">
    <property type="entry name" value="FAD/NAD-bd_sf"/>
</dbReference>
<keyword evidence="4" id="KW-0479">Metal-binding</keyword>
<dbReference type="GO" id="GO:0046872">
    <property type="term" value="F:metal ion binding"/>
    <property type="evidence" value="ECO:0007669"/>
    <property type="project" value="UniProtKB-KW"/>
</dbReference>
<dbReference type="Gene3D" id="3.30.390.30">
    <property type="match status" value="1"/>
</dbReference>
<keyword evidence="3" id="KW-0001">2Fe-2S</keyword>
<dbReference type="CDD" id="cd03478">
    <property type="entry name" value="Rieske_AIFL_N"/>
    <property type="match status" value="1"/>
</dbReference>
<keyword evidence="7" id="KW-0408">Iron</keyword>
<accession>A0A7W6ZYB6</accession>
<evidence type="ECO:0000256" key="7">
    <source>
        <dbReference type="ARBA" id="ARBA00023004"/>
    </source>
</evidence>
<dbReference type="PANTHER" id="PTHR43557">
    <property type="entry name" value="APOPTOSIS-INDUCING FACTOR 1"/>
    <property type="match status" value="1"/>
</dbReference>
<dbReference type="InterPro" id="IPR016156">
    <property type="entry name" value="FAD/NAD-linked_Rdtase_dimer_sf"/>
</dbReference>
<gene>
    <name evidence="11" type="ORF">GGE60_004927</name>
</gene>
<dbReference type="Gene3D" id="3.50.50.60">
    <property type="entry name" value="FAD/NAD(P)-binding domain"/>
    <property type="match status" value="2"/>
</dbReference>
<dbReference type="PRINTS" id="PR00368">
    <property type="entry name" value="FADPNR"/>
</dbReference>
<dbReference type="PRINTS" id="PR00411">
    <property type="entry name" value="PNDRDTASEI"/>
</dbReference>
<dbReference type="Pfam" id="PF07992">
    <property type="entry name" value="Pyr_redox_2"/>
    <property type="match status" value="1"/>
</dbReference>
<dbReference type="PROSITE" id="PS51296">
    <property type="entry name" value="RIESKE"/>
    <property type="match status" value="1"/>
</dbReference>
<dbReference type="PANTHER" id="PTHR43557:SF2">
    <property type="entry name" value="RIESKE DOMAIN-CONTAINING PROTEIN-RELATED"/>
    <property type="match status" value="1"/>
</dbReference>
<keyword evidence="5" id="KW-0274">FAD</keyword>
<dbReference type="SUPFAM" id="SSF55424">
    <property type="entry name" value="FAD/NAD-linked reductases, dimerisation (C-terminal) domain"/>
    <property type="match status" value="1"/>
</dbReference>
<evidence type="ECO:0000256" key="9">
    <source>
        <dbReference type="SAM" id="MobiDB-lite"/>
    </source>
</evidence>
<keyword evidence="8" id="KW-0411">Iron-sulfur</keyword>
<keyword evidence="12" id="KW-1185">Reference proteome</keyword>
<evidence type="ECO:0000256" key="6">
    <source>
        <dbReference type="ARBA" id="ARBA00023002"/>
    </source>
</evidence>